<gene>
    <name evidence="1" type="ORF">PR048_009769</name>
</gene>
<evidence type="ECO:0000313" key="2">
    <source>
        <dbReference type="Proteomes" id="UP001159363"/>
    </source>
</evidence>
<keyword evidence="2" id="KW-1185">Reference proteome</keyword>
<evidence type="ECO:0000313" key="1">
    <source>
        <dbReference type="EMBL" id="KAJ8890261.1"/>
    </source>
</evidence>
<reference evidence="1 2" key="1">
    <citation type="submission" date="2023-02" db="EMBL/GenBank/DDBJ databases">
        <title>LHISI_Scaffold_Assembly.</title>
        <authorList>
            <person name="Stuart O.P."/>
            <person name="Cleave R."/>
            <person name="Magrath M.J.L."/>
            <person name="Mikheyev A.S."/>
        </authorList>
    </citation>
    <scope>NUCLEOTIDE SEQUENCE [LARGE SCALE GENOMIC DNA]</scope>
    <source>
        <strain evidence="1">Daus_M_001</strain>
        <tissue evidence="1">Leg muscle</tissue>
    </source>
</reference>
<dbReference type="EMBL" id="JARBHB010000003">
    <property type="protein sequence ID" value="KAJ8890261.1"/>
    <property type="molecule type" value="Genomic_DNA"/>
</dbReference>
<comment type="caution">
    <text evidence="1">The sequence shown here is derived from an EMBL/GenBank/DDBJ whole genome shotgun (WGS) entry which is preliminary data.</text>
</comment>
<proteinExistence type="predicted"/>
<protein>
    <submittedName>
        <fullName evidence="1">Uncharacterized protein</fullName>
    </submittedName>
</protein>
<dbReference type="Proteomes" id="UP001159363">
    <property type="component" value="Chromosome 3"/>
</dbReference>
<accession>A0ABQ9I0V0</accession>
<organism evidence="1 2">
    <name type="scientific">Dryococelus australis</name>
    <dbReference type="NCBI Taxonomy" id="614101"/>
    <lineage>
        <taxon>Eukaryota</taxon>
        <taxon>Metazoa</taxon>
        <taxon>Ecdysozoa</taxon>
        <taxon>Arthropoda</taxon>
        <taxon>Hexapoda</taxon>
        <taxon>Insecta</taxon>
        <taxon>Pterygota</taxon>
        <taxon>Neoptera</taxon>
        <taxon>Polyneoptera</taxon>
        <taxon>Phasmatodea</taxon>
        <taxon>Verophasmatodea</taxon>
        <taxon>Anareolatae</taxon>
        <taxon>Phasmatidae</taxon>
        <taxon>Eurycanthinae</taxon>
        <taxon>Dryococelus</taxon>
    </lineage>
</organism>
<name>A0ABQ9I0V0_9NEOP</name>
<sequence>MAAKLHVIGRCDSLTLTAWMYTGYTQGNFSKASGKLEVTTNVRHMVDPKREGRIVKVERFGLLLTGILRVVEIEARQRRNAKARKREILEKKPADQRHRSACITCTYENPGATPVVTEPCSPWWGTSALAAEPLRPLEDKERWITQVALLATRFRYGQTKLWSSTVIKRQGKREIPRENPSDQRHHPARFPHAKIRINIVTRLQQNLITPGQSPKDQCGCHGNLSTKMPGVVIYPTGWLTNSIKARTSQYSLRDYPNRRHLPKLSHGFFYKAHESFFKTFTIHFGFPISDTCLFAILWNKKMKVADTQEESHSHSNNITSSAGLSVDREVICVTRKHPTPLSRYIKRCDNFKDTKSANDSFFPENT</sequence>